<sequence>MLSPSGGRIHGLADDASVSWTLDRHALDHLFSATYEELKRLAATVRRADPAATISPTALVNEAWLKLADSPGLRIASSLHFKRIAARAMRQVLVEAARRRFARKRGGRDVAIVTFEDAVAAGETGVEELLALDDALDELARLHPRQATMVESRFFGGLDVGETAELLGVSEATILRDWRAAKAWLAHRMRESRDA</sequence>
<dbReference type="HOGENOM" id="CLU_102127_0_0_0"/>
<feature type="domain" description="RNA polymerase sigma-70 ECF-like HTH" evidence="4">
    <location>
        <begin position="23"/>
        <end position="190"/>
    </location>
</feature>
<evidence type="ECO:0000256" key="1">
    <source>
        <dbReference type="ARBA" id="ARBA00023015"/>
    </source>
</evidence>
<keyword evidence="3" id="KW-0804">Transcription</keyword>
<dbReference type="InterPro" id="IPR013324">
    <property type="entry name" value="RNA_pol_sigma_r3/r4-like"/>
</dbReference>
<dbReference type="PANTHER" id="PTHR43133:SF39">
    <property type="entry name" value="SIMILAR TO RNA POLYMERASE SIGMA-E FACTOR"/>
    <property type="match status" value="1"/>
</dbReference>
<evidence type="ECO:0000313" key="6">
    <source>
        <dbReference type="Proteomes" id="UP000019151"/>
    </source>
</evidence>
<dbReference type="EMBL" id="CP007128">
    <property type="protein sequence ID" value="AHG88012.1"/>
    <property type="molecule type" value="Genomic_DNA"/>
</dbReference>
<evidence type="ECO:0000256" key="3">
    <source>
        <dbReference type="ARBA" id="ARBA00023163"/>
    </source>
</evidence>
<dbReference type="Pfam" id="PF07638">
    <property type="entry name" value="Sigma70_ECF"/>
    <property type="match status" value="1"/>
</dbReference>
<dbReference type="STRING" id="861299.J421_0475"/>
<keyword evidence="1" id="KW-0805">Transcription regulation</keyword>
<dbReference type="InterPro" id="IPR039425">
    <property type="entry name" value="RNA_pol_sigma-70-like"/>
</dbReference>
<gene>
    <name evidence="5" type="ORF">J421_0475</name>
</gene>
<dbReference type="GO" id="GO:0016987">
    <property type="term" value="F:sigma factor activity"/>
    <property type="evidence" value="ECO:0007669"/>
    <property type="project" value="UniProtKB-KW"/>
</dbReference>
<name>W0RC36_9BACT</name>
<evidence type="ECO:0000259" key="4">
    <source>
        <dbReference type="Pfam" id="PF07638"/>
    </source>
</evidence>
<dbReference type="eggNOG" id="COG1595">
    <property type="taxonomic scope" value="Bacteria"/>
</dbReference>
<dbReference type="AlphaFoldDB" id="W0RC36"/>
<dbReference type="PANTHER" id="PTHR43133">
    <property type="entry name" value="RNA POLYMERASE ECF-TYPE SIGMA FACTO"/>
    <property type="match status" value="1"/>
</dbReference>
<proteinExistence type="predicted"/>
<keyword evidence="2" id="KW-0731">Sigma factor</keyword>
<evidence type="ECO:0000313" key="5">
    <source>
        <dbReference type="EMBL" id="AHG88012.1"/>
    </source>
</evidence>
<dbReference type="InterPro" id="IPR053812">
    <property type="entry name" value="HTH_Sigma70_ECF-like"/>
</dbReference>
<dbReference type="InterPro" id="IPR036388">
    <property type="entry name" value="WH-like_DNA-bd_sf"/>
</dbReference>
<dbReference type="KEGG" id="gba:J421_0475"/>
<dbReference type="InterPro" id="IPR011517">
    <property type="entry name" value="RNA_pol_sigma70_ECF-like"/>
</dbReference>
<dbReference type="RefSeq" id="WP_025409559.1">
    <property type="nucleotide sequence ID" value="NZ_CP007128.1"/>
</dbReference>
<evidence type="ECO:0000256" key="2">
    <source>
        <dbReference type="ARBA" id="ARBA00023082"/>
    </source>
</evidence>
<dbReference type="SUPFAM" id="SSF88659">
    <property type="entry name" value="Sigma3 and sigma4 domains of RNA polymerase sigma factors"/>
    <property type="match status" value="1"/>
</dbReference>
<keyword evidence="6" id="KW-1185">Reference proteome</keyword>
<protein>
    <submittedName>
        <fullName evidence="5">RNA polymerase sigma factor</fullName>
    </submittedName>
</protein>
<dbReference type="InParanoid" id="W0RC36"/>
<reference evidence="5 6" key="1">
    <citation type="journal article" date="2014" name="Genome Announc.">
        <title>Genome Sequence and Methylome of Soil Bacterium Gemmatirosa kalamazoonensis KBS708T, a Member of the Rarely Cultivated Gemmatimonadetes Phylum.</title>
        <authorList>
            <person name="Debruyn J.M."/>
            <person name="Radosevich M."/>
            <person name="Wommack K.E."/>
            <person name="Polson S.W."/>
            <person name="Hauser L.J."/>
            <person name="Fawaz M.N."/>
            <person name="Korlach J."/>
            <person name="Tsai Y.C."/>
        </authorList>
    </citation>
    <scope>NUCLEOTIDE SEQUENCE [LARGE SCALE GENOMIC DNA]</scope>
    <source>
        <strain evidence="5 6">KBS708</strain>
    </source>
</reference>
<dbReference type="NCBIfam" id="TIGR02937">
    <property type="entry name" value="sigma70-ECF"/>
    <property type="match status" value="1"/>
</dbReference>
<dbReference type="GO" id="GO:0006352">
    <property type="term" value="P:DNA-templated transcription initiation"/>
    <property type="evidence" value="ECO:0007669"/>
    <property type="project" value="InterPro"/>
</dbReference>
<dbReference type="OrthoDB" id="118280at2"/>
<dbReference type="Gene3D" id="1.10.10.10">
    <property type="entry name" value="Winged helix-like DNA-binding domain superfamily/Winged helix DNA-binding domain"/>
    <property type="match status" value="1"/>
</dbReference>
<accession>W0RC36</accession>
<dbReference type="Proteomes" id="UP000019151">
    <property type="component" value="Chromosome"/>
</dbReference>
<dbReference type="NCBIfam" id="TIGR02999">
    <property type="entry name" value="Sig-70_X6"/>
    <property type="match status" value="1"/>
</dbReference>
<dbReference type="InterPro" id="IPR014284">
    <property type="entry name" value="RNA_pol_sigma-70_dom"/>
</dbReference>
<organism evidence="5 6">
    <name type="scientific">Gemmatirosa kalamazoonensis</name>
    <dbReference type="NCBI Taxonomy" id="861299"/>
    <lineage>
        <taxon>Bacteria</taxon>
        <taxon>Pseudomonadati</taxon>
        <taxon>Gemmatimonadota</taxon>
        <taxon>Gemmatimonadia</taxon>
        <taxon>Gemmatimonadales</taxon>
        <taxon>Gemmatimonadaceae</taxon>
        <taxon>Gemmatirosa</taxon>
    </lineage>
</organism>